<evidence type="ECO:0000256" key="1">
    <source>
        <dbReference type="SAM" id="MobiDB-lite"/>
    </source>
</evidence>
<accession>A0AAW2G6D3</accession>
<evidence type="ECO:0000313" key="3">
    <source>
        <dbReference type="Proteomes" id="UP001430953"/>
    </source>
</evidence>
<dbReference type="AlphaFoldDB" id="A0AAW2G6D3"/>
<feature type="compositionally biased region" description="Polar residues" evidence="1">
    <location>
        <begin position="181"/>
        <end position="197"/>
    </location>
</feature>
<name>A0AAW2G6D3_9HYME</name>
<reference evidence="2 3" key="1">
    <citation type="submission" date="2023-03" db="EMBL/GenBank/DDBJ databases">
        <title>High recombination rates correlate with genetic variation in Cardiocondyla obscurior ants.</title>
        <authorList>
            <person name="Errbii M."/>
        </authorList>
    </citation>
    <scope>NUCLEOTIDE SEQUENCE [LARGE SCALE GENOMIC DNA]</scope>
    <source>
        <strain evidence="2">Alpha-2009</strain>
        <tissue evidence="2">Whole body</tissue>
    </source>
</reference>
<feature type="compositionally biased region" description="Basic residues" evidence="1">
    <location>
        <begin position="200"/>
        <end position="209"/>
    </location>
</feature>
<protein>
    <submittedName>
        <fullName evidence="2">Uncharacterized protein</fullName>
    </submittedName>
</protein>
<feature type="region of interest" description="Disordered" evidence="1">
    <location>
        <begin position="1"/>
        <end position="51"/>
    </location>
</feature>
<dbReference type="EMBL" id="JADYXP020000006">
    <property type="protein sequence ID" value="KAL0122010.1"/>
    <property type="molecule type" value="Genomic_DNA"/>
</dbReference>
<organism evidence="2 3">
    <name type="scientific">Cardiocondyla obscurior</name>
    <dbReference type="NCBI Taxonomy" id="286306"/>
    <lineage>
        <taxon>Eukaryota</taxon>
        <taxon>Metazoa</taxon>
        <taxon>Ecdysozoa</taxon>
        <taxon>Arthropoda</taxon>
        <taxon>Hexapoda</taxon>
        <taxon>Insecta</taxon>
        <taxon>Pterygota</taxon>
        <taxon>Neoptera</taxon>
        <taxon>Endopterygota</taxon>
        <taxon>Hymenoptera</taxon>
        <taxon>Apocrita</taxon>
        <taxon>Aculeata</taxon>
        <taxon>Formicoidea</taxon>
        <taxon>Formicidae</taxon>
        <taxon>Myrmicinae</taxon>
        <taxon>Cardiocondyla</taxon>
    </lineage>
</organism>
<comment type="caution">
    <text evidence="2">The sequence shown here is derived from an EMBL/GenBank/DDBJ whole genome shotgun (WGS) entry which is preliminary data.</text>
</comment>
<proteinExistence type="predicted"/>
<keyword evidence="3" id="KW-1185">Reference proteome</keyword>
<feature type="region of interest" description="Disordered" evidence="1">
    <location>
        <begin position="178"/>
        <end position="209"/>
    </location>
</feature>
<dbReference type="Proteomes" id="UP001430953">
    <property type="component" value="Unassembled WGS sequence"/>
</dbReference>
<evidence type="ECO:0000313" key="2">
    <source>
        <dbReference type="EMBL" id="KAL0122010.1"/>
    </source>
</evidence>
<gene>
    <name evidence="2" type="ORF">PUN28_007063</name>
</gene>
<sequence>MTLLKRRQILQPTNAPEDSKEEENDRIHAEPTLSSWKIKKTKKDTRQDTGYEKETDTDFQYIDYSYTYNPNCLRCKMHRFCPKDRVLLVTASLEERVSELPPPLPPPPSCTYSAPIVSTEPPRAFNGFVSCLRLDPSRIAPPEFDYRAPRETEEFLLAAFAQVLQDFDFAKCNLGGHGRGDSSTNGTRTFPPTSSVCTKAGRKPALRAK</sequence>